<dbReference type="InterPro" id="IPR019734">
    <property type="entry name" value="TPR_rpt"/>
</dbReference>
<dbReference type="Proteomes" id="UP000616201">
    <property type="component" value="Unassembled WGS sequence"/>
</dbReference>
<dbReference type="Gene3D" id="1.25.40.10">
    <property type="entry name" value="Tetratricopeptide repeat domain"/>
    <property type="match status" value="4"/>
</dbReference>
<dbReference type="EMBL" id="PRDK01000005">
    <property type="protein sequence ID" value="MBE8713701.1"/>
    <property type="molecule type" value="Genomic_DNA"/>
</dbReference>
<dbReference type="Pfam" id="PF13181">
    <property type="entry name" value="TPR_8"/>
    <property type="match status" value="2"/>
</dbReference>
<reference evidence="2" key="1">
    <citation type="submission" date="2018-02" db="EMBL/GenBank/DDBJ databases">
        <authorList>
            <person name="Vasarhelyi B.M."/>
            <person name="Deshmukh S."/>
            <person name="Balint B."/>
            <person name="Kukolya J."/>
        </authorList>
    </citation>
    <scope>NUCLEOTIDE SEQUENCE</scope>
    <source>
        <strain evidence="2">KB22</strain>
    </source>
</reference>
<keyword evidence="3" id="KW-1185">Reference proteome</keyword>
<protein>
    <submittedName>
        <fullName evidence="2">Gliding motility protein</fullName>
    </submittedName>
</protein>
<gene>
    <name evidence="2" type="ORF">C4F49_08415</name>
</gene>
<dbReference type="RefSeq" id="WP_196933861.1">
    <property type="nucleotide sequence ID" value="NZ_MU158697.1"/>
</dbReference>
<organism evidence="2 3">
    <name type="scientific">Sphingobacterium hungaricum</name>
    <dbReference type="NCBI Taxonomy" id="2082723"/>
    <lineage>
        <taxon>Bacteria</taxon>
        <taxon>Pseudomonadati</taxon>
        <taxon>Bacteroidota</taxon>
        <taxon>Sphingobacteriia</taxon>
        <taxon>Sphingobacteriales</taxon>
        <taxon>Sphingobacteriaceae</taxon>
        <taxon>Sphingobacterium</taxon>
    </lineage>
</organism>
<dbReference type="SUPFAM" id="SSF48452">
    <property type="entry name" value="TPR-like"/>
    <property type="match status" value="1"/>
</dbReference>
<dbReference type="PROSITE" id="PS50005">
    <property type="entry name" value="TPR"/>
    <property type="match status" value="1"/>
</dbReference>
<dbReference type="InterPro" id="IPR011990">
    <property type="entry name" value="TPR-like_helical_dom_sf"/>
</dbReference>
<feature type="repeat" description="TPR" evidence="1">
    <location>
        <begin position="316"/>
        <end position="349"/>
    </location>
</feature>
<comment type="caution">
    <text evidence="2">The sequence shown here is derived from an EMBL/GenBank/DDBJ whole genome shotgun (WGS) entry which is preliminary data.</text>
</comment>
<name>A0A928UUQ6_9SPHI</name>
<evidence type="ECO:0000313" key="2">
    <source>
        <dbReference type="EMBL" id="MBE8713701.1"/>
    </source>
</evidence>
<accession>A0A928UUQ6</accession>
<evidence type="ECO:0000256" key="1">
    <source>
        <dbReference type="PROSITE-ProRule" id="PRU00339"/>
    </source>
</evidence>
<evidence type="ECO:0000313" key="3">
    <source>
        <dbReference type="Proteomes" id="UP000616201"/>
    </source>
</evidence>
<proteinExistence type="predicted"/>
<dbReference type="SMART" id="SM00028">
    <property type="entry name" value="TPR"/>
    <property type="match status" value="4"/>
</dbReference>
<keyword evidence="1" id="KW-0802">TPR repeat</keyword>
<sequence length="1008" mass="114573">MTTIFRYLPIFGKKAQILFSVFAICLCIASCSVSKAKRQPDASKDKEEKRYSFMQNVTSKYNILYNAGIMLDQEQASIAAGKKENYQVRLTVFDEPEALGDAHKLMDSVIGKAYKVINTKTESKYINEANYVIAQANYLKGSYYTSVEFLNYLIKNNEPEQLDYRPKAYAWKSRAFLQMGKLEQAAAALDSALRYATDNKQVQTFVNASQANYFVRIGEESQAIPYLEQALATNHESKNKNRWTFLLAQLYKENGQLDLAEANFSKIARSNVAYDMSFEASMQAAYLKASQYPSVEEQVKPLKKLLKEGKSEGYKDQILYEIGRMYLAAEDEKKAFEYFNQSLRIENGSMYQRAETYLTLADYSFDTQHYTKAQNYYDSLASVLPADYTDLNKLRRKLAYMSELTALYEENLWQDTLIHLASLPEGQLESTIEEYAQQALALKKIEIEREKALAKQNAKGTGISSTAFVSQNTFANTNTASTYADDLFYFNNADAVSVGSSDFKRRWGNRQLKDDWRFSADQTAALVNTAATVSPASTNVVATQLDEAAFLSQSKNRYLQAIPKTKEAYDSAYAIIHDNMIVIGNIYRDYTKDPTNAILAYEKFLERFPATDAAAEIYYSLYRMYDGIDQSKSQSNKQKLITSYPNSIHAKVASDPNYMEKLNREKKTLDLAFEQLFTLYSEGKHDEVVIEADKALNGQFANSGLVAQIEYLKALAIGRVGRVEDFTAALENLVVKFPDEQLVKPLAKEHLAFMNAHPDYFANRVNALQDRDKSRIAFVDEPDMTAWPQLSIKGDYRTGIAIAQPVPAKEIERPIAKVEEIKKPELIPVIKEQPKVKELEKSVATLDGQVANQQVTINRSQVNTPMTMLDKQMEIAKPTIDFGPNEYRDNALFPDEAIYYFVINVNNPSINLSPSRYGVGQFIRTRFSRAGINHQLKPVNDENQLVLVGTFRSYQDVKDFESKILPMMGDIMKIPSEIYNTFVVTRETLDTLTDSFQLRAYHQVYTEQ</sequence>
<dbReference type="AlphaFoldDB" id="A0A928UUQ6"/>